<protein>
    <recommendedName>
        <fullName evidence="2">DUF5652 domain-containing protein</fullName>
    </recommendedName>
</protein>
<dbReference type="EMBL" id="MFMU01000023">
    <property type="protein sequence ID" value="OGG92633.1"/>
    <property type="molecule type" value="Genomic_DNA"/>
</dbReference>
<accession>A0A1F6G3F1</accession>
<feature type="domain" description="DUF5652" evidence="2">
    <location>
        <begin position="17"/>
        <end position="76"/>
    </location>
</feature>
<reference evidence="3 4" key="1">
    <citation type="journal article" date="2016" name="Nat. Commun.">
        <title>Thousands of microbial genomes shed light on interconnected biogeochemical processes in an aquifer system.</title>
        <authorList>
            <person name="Anantharaman K."/>
            <person name="Brown C.T."/>
            <person name="Hug L.A."/>
            <person name="Sharon I."/>
            <person name="Castelle C.J."/>
            <person name="Probst A.J."/>
            <person name="Thomas B.C."/>
            <person name="Singh A."/>
            <person name="Wilkins M.J."/>
            <person name="Karaoz U."/>
            <person name="Brodie E.L."/>
            <person name="Williams K.H."/>
            <person name="Hubbard S.S."/>
            <person name="Banfield J.F."/>
        </authorList>
    </citation>
    <scope>NUCLEOTIDE SEQUENCE [LARGE SCALE GENOMIC DNA]</scope>
</reference>
<feature type="transmembrane region" description="Helical" evidence="1">
    <location>
        <begin position="48"/>
        <end position="69"/>
    </location>
</feature>
<proteinExistence type="predicted"/>
<evidence type="ECO:0000313" key="4">
    <source>
        <dbReference type="Proteomes" id="UP000176867"/>
    </source>
</evidence>
<keyword evidence="1" id="KW-0812">Transmembrane</keyword>
<dbReference type="Proteomes" id="UP000176867">
    <property type="component" value="Unassembled WGS sequence"/>
</dbReference>
<gene>
    <name evidence="3" type="ORF">A2609_02125</name>
</gene>
<organism evidence="3 4">
    <name type="scientific">Candidatus Kaiserbacteria bacterium RIFOXYD1_FULL_47_14</name>
    <dbReference type="NCBI Taxonomy" id="1798533"/>
    <lineage>
        <taxon>Bacteria</taxon>
        <taxon>Candidatus Kaiseribacteriota</taxon>
    </lineage>
</organism>
<name>A0A1F6G3F1_9BACT</name>
<evidence type="ECO:0000259" key="2">
    <source>
        <dbReference type="Pfam" id="PF18893"/>
    </source>
</evidence>
<feature type="transmembrane region" description="Helical" evidence="1">
    <location>
        <begin position="15"/>
        <end position="36"/>
    </location>
</feature>
<keyword evidence="1" id="KW-1133">Transmembrane helix</keyword>
<dbReference type="AlphaFoldDB" id="A0A1F6G3F1"/>
<evidence type="ECO:0000256" key="1">
    <source>
        <dbReference type="SAM" id="Phobius"/>
    </source>
</evidence>
<dbReference type="InterPro" id="IPR043712">
    <property type="entry name" value="DUF5652"/>
</dbReference>
<keyword evidence="1" id="KW-0472">Membrane</keyword>
<evidence type="ECO:0000313" key="3">
    <source>
        <dbReference type="EMBL" id="OGG92633.1"/>
    </source>
</evidence>
<dbReference type="Pfam" id="PF18893">
    <property type="entry name" value="DUF5652"/>
    <property type="match status" value="1"/>
</dbReference>
<dbReference type="STRING" id="1798533.A2609_02125"/>
<comment type="caution">
    <text evidence="3">The sequence shown here is derived from an EMBL/GenBank/DDBJ whole genome shotgun (WGS) entry which is preliminary data.</text>
</comment>
<sequence length="90" mass="10499">MQPYTPFYSPFTPGFMSIFVPIILVIVLWTIVLKGYALWHSARNSQKWWFIILLVINTMGILEIIYLIWFRTKTKSPIIESAPVHTSSPQ</sequence>